<dbReference type="InterPro" id="IPR036425">
    <property type="entry name" value="MoaB/Mog-like_dom_sf"/>
</dbReference>
<dbReference type="InterPro" id="IPR008136">
    <property type="entry name" value="CinA_C"/>
</dbReference>
<dbReference type="PANTHER" id="PTHR13939">
    <property type="entry name" value="NICOTINAMIDE-NUCLEOTIDE AMIDOHYDROLASE PNCC"/>
    <property type="match status" value="1"/>
</dbReference>
<gene>
    <name evidence="3" type="ORF">M3P09_06360</name>
</gene>
<comment type="similarity">
    <text evidence="1">Belongs to the CinA family.</text>
</comment>
<dbReference type="InterPro" id="IPR041424">
    <property type="entry name" value="CinA_KH"/>
</dbReference>
<dbReference type="PIRSF" id="PIRSF006728">
    <property type="entry name" value="CinA"/>
    <property type="match status" value="1"/>
</dbReference>
<feature type="domain" description="MoaB/Mog" evidence="2">
    <location>
        <begin position="4"/>
        <end position="172"/>
    </location>
</feature>
<accession>A0ABT0QCJ3</accession>
<evidence type="ECO:0000313" key="3">
    <source>
        <dbReference type="EMBL" id="MCL6294609.1"/>
    </source>
</evidence>
<dbReference type="PANTHER" id="PTHR13939:SF0">
    <property type="entry name" value="NMN AMIDOHYDROLASE-LIKE PROTEIN YFAY"/>
    <property type="match status" value="1"/>
</dbReference>
<name>A0ABT0QCJ3_9FLAO</name>
<dbReference type="Pfam" id="PF00994">
    <property type="entry name" value="MoCF_biosynth"/>
    <property type="match status" value="1"/>
</dbReference>
<dbReference type="Pfam" id="PF18146">
    <property type="entry name" value="CinA_KH"/>
    <property type="match status" value="1"/>
</dbReference>
<evidence type="ECO:0000256" key="1">
    <source>
        <dbReference type="HAMAP-Rule" id="MF_00226"/>
    </source>
</evidence>
<dbReference type="CDD" id="cd00885">
    <property type="entry name" value="cinA"/>
    <property type="match status" value="1"/>
</dbReference>
<dbReference type="RefSeq" id="WP_249972457.1">
    <property type="nucleotide sequence ID" value="NZ_JAMFLZ010000002.1"/>
</dbReference>
<comment type="caution">
    <text evidence="3">The sequence shown here is derived from an EMBL/GenBank/DDBJ whole genome shotgun (WGS) entry which is preliminary data.</text>
</comment>
<keyword evidence="4" id="KW-1185">Reference proteome</keyword>
<dbReference type="SUPFAM" id="SSF53218">
    <property type="entry name" value="Molybdenum cofactor biosynthesis proteins"/>
    <property type="match status" value="1"/>
</dbReference>
<dbReference type="NCBIfam" id="TIGR00199">
    <property type="entry name" value="PncC_domain"/>
    <property type="match status" value="1"/>
</dbReference>
<dbReference type="InterPro" id="IPR001453">
    <property type="entry name" value="MoaB/Mog_dom"/>
</dbReference>
<dbReference type="NCBIfam" id="NF001813">
    <property type="entry name" value="PRK00549.1"/>
    <property type="match status" value="1"/>
</dbReference>
<dbReference type="InterPro" id="IPR008135">
    <property type="entry name" value="Competence-induced_CinA"/>
</dbReference>
<dbReference type="InterPro" id="IPR050101">
    <property type="entry name" value="CinA"/>
</dbReference>
<sequence length="417" mass="45682">MLAEIITIGDELLIGQVTDTNSVFIAKALNKIGVSVYQITSIQDDKKHILKALKEAQENADIIILTGGLGPTKDDITKKTIAEYFGDTLVRDASVLKNIEHLWEQYIKQPLAQVNKDQALVPSKCMVLMNKLGSAPGMWIEKNNKVFVSLPGVPFEMKALIENEVIPKLKDTFNCPFILHKTLLVYGVGESSLAARIESWEDALPNYIKLAYLPNLGKVRLRLSAKGFDKDIIENEVDQQIEKLLPLIKDEFFGFEDDDDSIEVVIGKQLVKLKQTLAVAESCTGGKIAQQITSNAGSSAYFKGGLVTYATQSKTDVLGVSKGIIDTHSVVSAQVAESMAKNALQLFNTDYAIATTGNAGPEKGDSDAEVGTVFIAIATKTDVFSEVFNMGNHRVKVVNKAVNKAFEMLQKEILKNR</sequence>
<evidence type="ECO:0000313" key="4">
    <source>
        <dbReference type="Proteomes" id="UP001165381"/>
    </source>
</evidence>
<proteinExistence type="inferred from homology"/>
<dbReference type="Proteomes" id="UP001165381">
    <property type="component" value="Unassembled WGS sequence"/>
</dbReference>
<dbReference type="InterPro" id="IPR036653">
    <property type="entry name" value="CinA-like_C"/>
</dbReference>
<evidence type="ECO:0000259" key="2">
    <source>
        <dbReference type="SMART" id="SM00852"/>
    </source>
</evidence>
<dbReference type="SUPFAM" id="SSF142433">
    <property type="entry name" value="CinA-like"/>
    <property type="match status" value="1"/>
</dbReference>
<reference evidence="3" key="1">
    <citation type="submission" date="2022-05" db="EMBL/GenBank/DDBJ databases">
        <authorList>
            <person name="Park J.-S."/>
        </authorList>
    </citation>
    <scope>NUCLEOTIDE SEQUENCE</scope>
    <source>
        <strain evidence="3">2012CJ34-3</strain>
    </source>
</reference>
<dbReference type="NCBIfam" id="TIGR00177">
    <property type="entry name" value="molyb_syn"/>
    <property type="match status" value="1"/>
</dbReference>
<organism evidence="3 4">
    <name type="scientific">Jejuia spongiicola</name>
    <dbReference type="NCBI Taxonomy" id="2942207"/>
    <lineage>
        <taxon>Bacteria</taxon>
        <taxon>Pseudomonadati</taxon>
        <taxon>Bacteroidota</taxon>
        <taxon>Flavobacteriia</taxon>
        <taxon>Flavobacteriales</taxon>
        <taxon>Flavobacteriaceae</taxon>
        <taxon>Jejuia</taxon>
    </lineage>
</organism>
<dbReference type="Gene3D" id="3.90.950.20">
    <property type="entry name" value="CinA-like"/>
    <property type="match status" value="1"/>
</dbReference>
<protein>
    <recommendedName>
        <fullName evidence="1">CinA-like protein</fullName>
    </recommendedName>
</protein>
<dbReference type="NCBIfam" id="TIGR00200">
    <property type="entry name" value="cinA_nterm"/>
    <property type="match status" value="1"/>
</dbReference>
<dbReference type="Pfam" id="PF02464">
    <property type="entry name" value="CinA"/>
    <property type="match status" value="1"/>
</dbReference>
<dbReference type="SMART" id="SM00852">
    <property type="entry name" value="MoCF_biosynth"/>
    <property type="match status" value="1"/>
</dbReference>
<dbReference type="HAMAP" id="MF_00226_B">
    <property type="entry name" value="CinA_B"/>
    <property type="match status" value="1"/>
</dbReference>
<dbReference type="Gene3D" id="3.40.980.10">
    <property type="entry name" value="MoaB/Mog-like domain"/>
    <property type="match status" value="1"/>
</dbReference>
<dbReference type="EMBL" id="JAMFLZ010000002">
    <property type="protein sequence ID" value="MCL6294609.1"/>
    <property type="molecule type" value="Genomic_DNA"/>
</dbReference>